<name>Q2R4X5_ORYSJ</name>
<reference evidence="1" key="2">
    <citation type="submission" date="2005-04" db="EMBL/GenBank/DDBJ databases">
        <authorList>
            <person name="Buell C.R."/>
            <person name="Wing R.A."/>
            <person name="McCombie W.A."/>
            <person name="Ouyang S."/>
        </authorList>
    </citation>
    <scope>NUCLEOTIDE SEQUENCE</scope>
</reference>
<proteinExistence type="predicted"/>
<gene>
    <name evidence="1" type="ordered locus">LOC_Os11g26970</name>
</gene>
<organism evidence="1">
    <name type="scientific">Oryza sativa subsp. japonica</name>
    <name type="common">Rice</name>
    <dbReference type="NCBI Taxonomy" id="39947"/>
    <lineage>
        <taxon>Eukaryota</taxon>
        <taxon>Viridiplantae</taxon>
        <taxon>Streptophyta</taxon>
        <taxon>Embryophyta</taxon>
        <taxon>Tracheophyta</taxon>
        <taxon>Spermatophyta</taxon>
        <taxon>Magnoliopsida</taxon>
        <taxon>Liliopsida</taxon>
        <taxon>Poales</taxon>
        <taxon>Poaceae</taxon>
        <taxon>BOP clade</taxon>
        <taxon>Oryzoideae</taxon>
        <taxon>Oryzeae</taxon>
        <taxon>Oryzinae</taxon>
        <taxon>Oryza</taxon>
        <taxon>Oryza sativa</taxon>
    </lineage>
</organism>
<reference evidence="1" key="1">
    <citation type="journal article" date="2005" name="BMC Biol.">
        <title>The sequence of rice chromosomes 11 and 12, rich in disease resistance genes and recent gene duplications.</title>
        <authorList>
            <consortium name="The rice chromosomes 11 and 12 sequencing consortia"/>
        </authorList>
    </citation>
    <scope>NUCLEOTIDE SEQUENCE [LARGE SCALE GENOMIC DNA]</scope>
</reference>
<reference evidence="1" key="3">
    <citation type="submission" date="2006-01" db="EMBL/GenBank/DDBJ databases">
        <authorList>
            <person name="Buell R."/>
        </authorList>
    </citation>
    <scope>NUCLEOTIDE SEQUENCE</scope>
</reference>
<dbReference type="EMBL" id="DP000010">
    <property type="protein sequence ID" value="ABA93514.1"/>
    <property type="molecule type" value="Genomic_DNA"/>
</dbReference>
<accession>Q2R4X5</accession>
<evidence type="ECO:0000313" key="1">
    <source>
        <dbReference type="EMBL" id="ABA93514.1"/>
    </source>
</evidence>
<protein>
    <submittedName>
        <fullName evidence="1">Uncharacterized protein</fullName>
    </submittedName>
</protein>
<dbReference type="AlphaFoldDB" id="Q2R4X5"/>
<sequence>MDFDITALEGYYATRIAHTCTLEGLKKYVMPPSLLLFLGETSCRKLSNKDWKVIEQRIEKKNLVVGKVIFRATYWLRLWAQLQKCEEDGEFLNVACRNLETTVMQLFANHG</sequence>